<dbReference type="SUPFAM" id="SSF55031">
    <property type="entry name" value="Bacterial exopeptidase dimerisation domain"/>
    <property type="match status" value="1"/>
</dbReference>
<dbReference type="STRING" id="742152.A0A2H3JV30"/>
<evidence type="ECO:0000256" key="6">
    <source>
        <dbReference type="ARBA" id="ARBA00022833"/>
    </source>
</evidence>
<evidence type="ECO:0000313" key="10">
    <source>
        <dbReference type="Proteomes" id="UP000218811"/>
    </source>
</evidence>
<feature type="domain" description="Peptidase M20 dimerisation" evidence="8">
    <location>
        <begin position="217"/>
        <end position="327"/>
    </location>
</feature>
<accession>A0A2H3JV30</accession>
<dbReference type="Gene3D" id="3.40.630.10">
    <property type="entry name" value="Zn peptidases"/>
    <property type="match status" value="1"/>
</dbReference>
<comment type="cofactor">
    <cofactor evidence="2">
        <name>Zn(2+)</name>
        <dbReference type="ChEBI" id="CHEBI:29105"/>
    </cofactor>
</comment>
<dbReference type="GO" id="GO:0046872">
    <property type="term" value="F:metal ion binding"/>
    <property type="evidence" value="ECO:0007669"/>
    <property type="project" value="UniProtKB-KW"/>
</dbReference>
<evidence type="ECO:0000313" key="9">
    <source>
        <dbReference type="EMBL" id="PCH43823.1"/>
    </source>
</evidence>
<dbReference type="GO" id="GO:0016787">
    <property type="term" value="F:hydrolase activity"/>
    <property type="evidence" value="ECO:0007669"/>
    <property type="project" value="UniProtKB-KW"/>
</dbReference>
<dbReference type="PANTHER" id="PTHR43808:SF32">
    <property type="entry name" value="ARGE_DAPE-RELATED DEACYLASE"/>
    <property type="match status" value="1"/>
</dbReference>
<dbReference type="EMBL" id="KB468146">
    <property type="protein sequence ID" value="PCH43823.1"/>
    <property type="molecule type" value="Genomic_DNA"/>
</dbReference>
<dbReference type="InterPro" id="IPR010182">
    <property type="entry name" value="ArgE/DapE"/>
</dbReference>
<evidence type="ECO:0000256" key="7">
    <source>
        <dbReference type="ARBA" id="ARBA00023285"/>
    </source>
</evidence>
<gene>
    <name evidence="9" type="ORF">WOLCODRAFT_18585</name>
</gene>
<name>A0A2H3JV30_WOLCO</name>
<evidence type="ECO:0000259" key="8">
    <source>
        <dbReference type="Pfam" id="PF07687"/>
    </source>
</evidence>
<dbReference type="InterPro" id="IPR002933">
    <property type="entry name" value="Peptidase_M20"/>
</dbReference>
<dbReference type="SUPFAM" id="SSF53187">
    <property type="entry name" value="Zn-dependent exopeptidases"/>
    <property type="match status" value="1"/>
</dbReference>
<dbReference type="Pfam" id="PF07687">
    <property type="entry name" value="M20_dimer"/>
    <property type="match status" value="1"/>
</dbReference>
<dbReference type="Pfam" id="PF01546">
    <property type="entry name" value="Peptidase_M20"/>
    <property type="match status" value="1"/>
</dbReference>
<dbReference type="NCBIfam" id="TIGR01910">
    <property type="entry name" value="DapE-ArgE"/>
    <property type="match status" value="1"/>
</dbReference>
<evidence type="ECO:0000256" key="2">
    <source>
        <dbReference type="ARBA" id="ARBA00001947"/>
    </source>
</evidence>
<dbReference type="Gene3D" id="3.30.70.360">
    <property type="match status" value="1"/>
</dbReference>
<keyword evidence="6" id="KW-0862">Zinc</keyword>
<evidence type="ECO:0000256" key="3">
    <source>
        <dbReference type="ARBA" id="ARBA00006247"/>
    </source>
</evidence>
<comment type="similarity">
    <text evidence="3">Belongs to the peptidase M20A family.</text>
</comment>
<keyword evidence="4" id="KW-0479">Metal-binding</keyword>
<keyword evidence="5" id="KW-0378">Hydrolase</keyword>
<keyword evidence="7" id="KW-0170">Cobalt</keyword>
<dbReference type="OrthoDB" id="3064516at2759"/>
<evidence type="ECO:0000256" key="5">
    <source>
        <dbReference type="ARBA" id="ARBA00022801"/>
    </source>
</evidence>
<proteinExistence type="inferred from homology"/>
<organism evidence="9 10">
    <name type="scientific">Wolfiporia cocos (strain MD-104)</name>
    <name type="common">Brown rot fungus</name>
    <dbReference type="NCBI Taxonomy" id="742152"/>
    <lineage>
        <taxon>Eukaryota</taxon>
        <taxon>Fungi</taxon>
        <taxon>Dikarya</taxon>
        <taxon>Basidiomycota</taxon>
        <taxon>Agaricomycotina</taxon>
        <taxon>Agaricomycetes</taxon>
        <taxon>Polyporales</taxon>
        <taxon>Phaeolaceae</taxon>
        <taxon>Wolfiporia</taxon>
    </lineage>
</organism>
<evidence type="ECO:0000256" key="1">
    <source>
        <dbReference type="ARBA" id="ARBA00001941"/>
    </source>
</evidence>
<dbReference type="AlphaFoldDB" id="A0A2H3JV30"/>
<dbReference type="Proteomes" id="UP000218811">
    <property type="component" value="Unassembled WGS sequence"/>
</dbReference>
<protein>
    <submittedName>
        <fullName evidence="9">Succinyl-diaminopimelate desuccinylase</fullName>
    </submittedName>
</protein>
<reference evidence="9 10" key="1">
    <citation type="journal article" date="2012" name="Science">
        <title>The Paleozoic origin of enzymatic lignin decomposition reconstructed from 31 fungal genomes.</title>
        <authorList>
            <person name="Floudas D."/>
            <person name="Binder M."/>
            <person name="Riley R."/>
            <person name="Barry K."/>
            <person name="Blanchette R.A."/>
            <person name="Henrissat B."/>
            <person name="Martinez A.T."/>
            <person name="Otillar R."/>
            <person name="Spatafora J.W."/>
            <person name="Yadav J.S."/>
            <person name="Aerts A."/>
            <person name="Benoit I."/>
            <person name="Boyd A."/>
            <person name="Carlson A."/>
            <person name="Copeland A."/>
            <person name="Coutinho P.M."/>
            <person name="de Vries R.P."/>
            <person name="Ferreira P."/>
            <person name="Findley K."/>
            <person name="Foster B."/>
            <person name="Gaskell J."/>
            <person name="Glotzer D."/>
            <person name="Gorecki P."/>
            <person name="Heitman J."/>
            <person name="Hesse C."/>
            <person name="Hori C."/>
            <person name="Igarashi K."/>
            <person name="Jurgens J.A."/>
            <person name="Kallen N."/>
            <person name="Kersten P."/>
            <person name="Kohler A."/>
            <person name="Kuees U."/>
            <person name="Kumar T.K.A."/>
            <person name="Kuo A."/>
            <person name="LaButti K."/>
            <person name="Larrondo L.F."/>
            <person name="Lindquist E."/>
            <person name="Ling A."/>
            <person name="Lombard V."/>
            <person name="Lucas S."/>
            <person name="Lundell T."/>
            <person name="Martin R."/>
            <person name="McLaughlin D.J."/>
            <person name="Morgenstern I."/>
            <person name="Morin E."/>
            <person name="Murat C."/>
            <person name="Nagy L.G."/>
            <person name="Nolan M."/>
            <person name="Ohm R.A."/>
            <person name="Patyshakuliyeva A."/>
            <person name="Rokas A."/>
            <person name="Ruiz-Duenas F.J."/>
            <person name="Sabat G."/>
            <person name="Salamov A."/>
            <person name="Samejima M."/>
            <person name="Schmutz J."/>
            <person name="Slot J.C."/>
            <person name="St John F."/>
            <person name="Stenlid J."/>
            <person name="Sun H."/>
            <person name="Sun S."/>
            <person name="Syed K."/>
            <person name="Tsang A."/>
            <person name="Wiebenga A."/>
            <person name="Young D."/>
            <person name="Pisabarro A."/>
            <person name="Eastwood D.C."/>
            <person name="Martin F."/>
            <person name="Cullen D."/>
            <person name="Grigoriev I.V."/>
            <person name="Hibbett D.S."/>
        </authorList>
    </citation>
    <scope>NUCLEOTIDE SEQUENCE [LARGE SCALE GENOMIC DNA]</scope>
    <source>
        <strain evidence="9 10">MD-104</strain>
    </source>
</reference>
<dbReference type="InterPro" id="IPR036264">
    <property type="entry name" value="Bact_exopeptidase_dim_dom"/>
</dbReference>
<dbReference type="OMA" id="STFEPTM"/>
<comment type="cofactor">
    <cofactor evidence="1">
        <name>Co(2+)</name>
        <dbReference type="ChEBI" id="CHEBI:48828"/>
    </cofactor>
</comment>
<evidence type="ECO:0000256" key="4">
    <source>
        <dbReference type="ARBA" id="ARBA00022723"/>
    </source>
</evidence>
<keyword evidence="10" id="KW-1185">Reference proteome</keyword>
<sequence>MSLPENLTDAQVSAVRRAAAELLPQCQEFLASLIKIDTTNPPGRNYLECAHLIGDTLSSLGYTVEYVDVPTEQLPTLAPTGAGLPRTNVIGRLAGSAGMAGSTLHLNGHFDVVPVGVEANWTHPPFGAEVHNGRMYGRGASDMKGGIAAQIFAVEAVKKAGLALKGDVEQSGVVDEETTGNHNAGMGFLIDNGYINASKIDAIVITEPLNTTNVCCGHRGTIWGTLTFHGRLSHGSMPSLGVNALHHACAFIQLATTTLGPQLAKRTDTSVIPSEARAASLAFTMLSSGTNINSVPDVARVSFDRRLVPGETLAGAREEIFGVLKTLKSTPGYEALNWSYDEDYATEATWVAPDQPISRVFRDAIKTVTGQEAGIVTSPGSDDQRFPVHSLQPPIEATIIYGPGCISQAHIADESIDLENELKVGIEVMALAIARFLGVE</sequence>
<dbReference type="InterPro" id="IPR050072">
    <property type="entry name" value="Peptidase_M20A"/>
</dbReference>
<dbReference type="PANTHER" id="PTHR43808">
    <property type="entry name" value="ACETYLORNITHINE DEACETYLASE"/>
    <property type="match status" value="1"/>
</dbReference>
<dbReference type="InterPro" id="IPR011650">
    <property type="entry name" value="Peptidase_M20_dimer"/>
</dbReference>